<dbReference type="STRING" id="402384.HM131_13915"/>
<dbReference type="AlphaFoldDB" id="A0A1W5ZX45"/>
<keyword evidence="3" id="KW-0808">Transferase</keyword>
<evidence type="ECO:0000256" key="11">
    <source>
        <dbReference type="ARBA" id="ARBA00023667"/>
    </source>
</evidence>
<evidence type="ECO:0000256" key="10">
    <source>
        <dbReference type="ARBA" id="ARBA00023603"/>
    </source>
</evidence>
<comment type="similarity">
    <text evidence="10">Belongs to the acyltransferase CrtO family.</text>
</comment>
<keyword evidence="4 13" id="KW-0812">Transmembrane</keyword>
<keyword evidence="5" id="KW-0732">Signal</keyword>
<dbReference type="Pfam" id="PF18927">
    <property type="entry name" value="CrtO"/>
    <property type="match status" value="1"/>
</dbReference>
<sequence length="151" mass="17852">MILVNAIAWLVIHLSVSVIVSQFPLSVVMSFSKLYQLREWERQGAIYERLKIKQWKNRLPEARKWVNQGKGKTGFRLRNETEYKEFILATNQSELSHWLQIVPAPLFFLFNTPLAGWIIMVYAVSFNLPFIMVQRYNRGRVEKIRLSLQQP</sequence>
<feature type="transmembrane region" description="Helical" evidence="13">
    <location>
        <begin position="7"/>
        <end position="31"/>
    </location>
</feature>
<evidence type="ECO:0000256" key="2">
    <source>
        <dbReference type="ARBA" id="ARBA00022475"/>
    </source>
</evidence>
<evidence type="ECO:0000256" key="5">
    <source>
        <dbReference type="ARBA" id="ARBA00022729"/>
    </source>
</evidence>
<evidence type="ECO:0000256" key="13">
    <source>
        <dbReference type="SAM" id="Phobius"/>
    </source>
</evidence>
<evidence type="ECO:0000256" key="4">
    <source>
        <dbReference type="ARBA" id="ARBA00022692"/>
    </source>
</evidence>
<protein>
    <recommendedName>
        <fullName evidence="11">Glycosyl-4,4'-diaponeurosporenoate acyltransferase</fullName>
    </recommendedName>
</protein>
<evidence type="ECO:0000256" key="9">
    <source>
        <dbReference type="ARBA" id="ARBA00023588"/>
    </source>
</evidence>
<comment type="pathway">
    <text evidence="9">Carotenoid biosynthesis; staphyloxanthin biosynthesis; staphyloxanthin from farnesyl diphosphate: step 5/5.</text>
</comment>
<evidence type="ECO:0000256" key="7">
    <source>
        <dbReference type="ARBA" id="ARBA00023136"/>
    </source>
</evidence>
<keyword evidence="6 13" id="KW-1133">Transmembrane helix</keyword>
<comment type="function">
    <text evidence="12">Catalyzes the acylation of glycosyl-4,4'-diaponeurosporenoate, i.e. the esterification of glucose at the C6'' position with the carboxyl group of the C(15) fatty acid 12-methyltetradecanoic acid, to yield staphyloxanthin. This is the last step in the biosynthesis of this orange pigment, present in most staphylococci strains.</text>
</comment>
<keyword evidence="15" id="KW-1185">Reference proteome</keyword>
<evidence type="ECO:0000256" key="3">
    <source>
        <dbReference type="ARBA" id="ARBA00022679"/>
    </source>
</evidence>
<keyword evidence="7 13" id="KW-0472">Membrane</keyword>
<accession>A0A1W5ZX45</accession>
<gene>
    <name evidence="14" type="ORF">HM131_13915</name>
</gene>
<dbReference type="KEGG" id="hmn:HM131_13915"/>
<comment type="subcellular location">
    <subcellularLocation>
        <location evidence="1">Cell membrane</location>
        <topology evidence="1">Single-pass membrane protein</topology>
    </subcellularLocation>
</comment>
<keyword evidence="2" id="KW-1003">Cell membrane</keyword>
<evidence type="ECO:0000256" key="12">
    <source>
        <dbReference type="ARBA" id="ARBA00025324"/>
    </source>
</evidence>
<dbReference type="InterPro" id="IPR044021">
    <property type="entry name" value="CrtO"/>
</dbReference>
<evidence type="ECO:0000313" key="15">
    <source>
        <dbReference type="Proteomes" id="UP000192527"/>
    </source>
</evidence>
<evidence type="ECO:0000256" key="1">
    <source>
        <dbReference type="ARBA" id="ARBA00004162"/>
    </source>
</evidence>
<evidence type="ECO:0000256" key="8">
    <source>
        <dbReference type="ARBA" id="ARBA00023315"/>
    </source>
</evidence>
<dbReference type="EMBL" id="CP020772">
    <property type="protein sequence ID" value="ARI77875.1"/>
    <property type="molecule type" value="Genomic_DNA"/>
</dbReference>
<organism evidence="14 15">
    <name type="scientific">Halobacillus mangrovi</name>
    <dbReference type="NCBI Taxonomy" id="402384"/>
    <lineage>
        <taxon>Bacteria</taxon>
        <taxon>Bacillati</taxon>
        <taxon>Bacillota</taxon>
        <taxon>Bacilli</taxon>
        <taxon>Bacillales</taxon>
        <taxon>Bacillaceae</taxon>
        <taxon>Halobacillus</taxon>
    </lineage>
</organism>
<proteinExistence type="inferred from homology"/>
<evidence type="ECO:0000313" key="14">
    <source>
        <dbReference type="EMBL" id="ARI77875.1"/>
    </source>
</evidence>
<dbReference type="UniPathway" id="UPA00029">
    <property type="reaction ID" value="UER00560"/>
</dbReference>
<keyword evidence="8" id="KW-0012">Acyltransferase</keyword>
<name>A0A1W5ZX45_9BACI</name>
<dbReference type="Proteomes" id="UP000192527">
    <property type="component" value="Chromosome"/>
</dbReference>
<dbReference type="GO" id="GO:0005886">
    <property type="term" value="C:plasma membrane"/>
    <property type="evidence" value="ECO:0007669"/>
    <property type="project" value="UniProtKB-SubCell"/>
</dbReference>
<reference evidence="14 15" key="1">
    <citation type="submission" date="2017-04" db="EMBL/GenBank/DDBJ databases">
        <title>The whole genome sequencing and assembly of Halobacillus mangrovi strain.</title>
        <authorList>
            <person name="Lee S.-J."/>
            <person name="Park M.-K."/>
            <person name="Kim J.-Y."/>
            <person name="Lee Y.-J."/>
            <person name="Yi H."/>
            <person name="Bahn Y.-S."/>
            <person name="Kim J.F."/>
            <person name="Lee D.-W."/>
        </authorList>
    </citation>
    <scope>NUCLEOTIDE SEQUENCE [LARGE SCALE GENOMIC DNA]</scope>
    <source>
        <strain evidence="14 15">KTB 131</strain>
    </source>
</reference>
<dbReference type="GO" id="GO:0016746">
    <property type="term" value="F:acyltransferase activity"/>
    <property type="evidence" value="ECO:0007669"/>
    <property type="project" value="UniProtKB-KW"/>
</dbReference>
<dbReference type="RefSeq" id="WP_085030336.1">
    <property type="nucleotide sequence ID" value="NZ_CP020772.1"/>
</dbReference>
<dbReference type="OrthoDB" id="3783432at2"/>
<feature type="transmembrane region" description="Helical" evidence="13">
    <location>
        <begin position="114"/>
        <end position="133"/>
    </location>
</feature>
<evidence type="ECO:0000256" key="6">
    <source>
        <dbReference type="ARBA" id="ARBA00022989"/>
    </source>
</evidence>